<evidence type="ECO:0000313" key="4">
    <source>
        <dbReference type="Proteomes" id="UP000076420"/>
    </source>
</evidence>
<dbReference type="RefSeq" id="XP_013084512.2">
    <property type="nucleotide sequence ID" value="XM_013229058.2"/>
</dbReference>
<dbReference type="InterPro" id="IPR001304">
    <property type="entry name" value="C-type_lectin-like"/>
</dbReference>
<proteinExistence type="predicted"/>
<dbReference type="VEuPathDB" id="VectorBase:BGLAX_040641"/>
<evidence type="ECO:0000256" key="1">
    <source>
        <dbReference type="ARBA" id="ARBA00023157"/>
    </source>
</evidence>
<dbReference type="PANTHER" id="PTHR22801">
    <property type="entry name" value="LITHOSTATHINE"/>
    <property type="match status" value="1"/>
</dbReference>
<gene>
    <name evidence="3" type="primary">106069402</name>
</gene>
<dbReference type="PANTHER" id="PTHR22801:SF63">
    <property type="entry name" value="C-TYPE LECTIN DOMAIN-CONTAINING PROTEIN"/>
    <property type="match status" value="1"/>
</dbReference>
<evidence type="ECO:0000259" key="2">
    <source>
        <dbReference type="PROSITE" id="PS50041"/>
    </source>
</evidence>
<dbReference type="SMART" id="SM00034">
    <property type="entry name" value="CLECT"/>
    <property type="match status" value="1"/>
</dbReference>
<dbReference type="CDD" id="cd00037">
    <property type="entry name" value="CLECT"/>
    <property type="match status" value="1"/>
</dbReference>
<protein>
    <recommendedName>
        <fullName evidence="2">C-type lectin domain-containing protein</fullName>
    </recommendedName>
</protein>
<dbReference type="AlphaFoldDB" id="A0A2C9M6F0"/>
<organism evidence="3 4">
    <name type="scientific">Biomphalaria glabrata</name>
    <name type="common">Bloodfluke planorb</name>
    <name type="synonym">Freshwater snail</name>
    <dbReference type="NCBI Taxonomy" id="6526"/>
    <lineage>
        <taxon>Eukaryota</taxon>
        <taxon>Metazoa</taxon>
        <taxon>Spiralia</taxon>
        <taxon>Lophotrochozoa</taxon>
        <taxon>Mollusca</taxon>
        <taxon>Gastropoda</taxon>
        <taxon>Heterobranchia</taxon>
        <taxon>Euthyneura</taxon>
        <taxon>Panpulmonata</taxon>
        <taxon>Hygrophila</taxon>
        <taxon>Lymnaeoidea</taxon>
        <taxon>Planorbidae</taxon>
        <taxon>Biomphalaria</taxon>
    </lineage>
</organism>
<dbReference type="Pfam" id="PF00059">
    <property type="entry name" value="Lectin_C"/>
    <property type="match status" value="1"/>
</dbReference>
<dbReference type="Proteomes" id="UP000076420">
    <property type="component" value="Unassembled WGS sequence"/>
</dbReference>
<dbReference type="EnsemblMetazoa" id="BGLB038986-RA">
    <property type="protein sequence ID" value="BGLB038986-PA"/>
    <property type="gene ID" value="BGLB038986"/>
</dbReference>
<accession>A0A2C9M6F0</accession>
<keyword evidence="1" id="KW-1015">Disulfide bond</keyword>
<dbReference type="OrthoDB" id="6271941at2759"/>
<evidence type="ECO:0000313" key="3">
    <source>
        <dbReference type="EnsemblMetazoa" id="BGLB038986-PA"/>
    </source>
</evidence>
<feature type="domain" description="C-type lectin" evidence="2">
    <location>
        <begin position="173"/>
        <end position="286"/>
    </location>
</feature>
<dbReference type="PROSITE" id="PS00615">
    <property type="entry name" value="C_TYPE_LECTIN_1"/>
    <property type="match status" value="1"/>
</dbReference>
<dbReference type="InterPro" id="IPR016187">
    <property type="entry name" value="CTDL_fold"/>
</dbReference>
<dbReference type="InterPro" id="IPR018378">
    <property type="entry name" value="C-type_lectin_CS"/>
</dbReference>
<dbReference type="InterPro" id="IPR016186">
    <property type="entry name" value="C-type_lectin-like/link_sf"/>
</dbReference>
<reference evidence="3" key="1">
    <citation type="submission" date="2020-05" db="UniProtKB">
        <authorList>
            <consortium name="EnsemblMetazoa"/>
        </authorList>
    </citation>
    <scope>IDENTIFICATION</scope>
    <source>
        <strain evidence="3">BB02</strain>
    </source>
</reference>
<name>A0A2C9M6F0_BIOGL</name>
<dbReference type="KEGG" id="bgt:106069402"/>
<dbReference type="Gene3D" id="3.10.100.10">
    <property type="entry name" value="Mannose-Binding Protein A, subunit A"/>
    <property type="match status" value="1"/>
</dbReference>
<dbReference type="SUPFAM" id="SSF56436">
    <property type="entry name" value="C-type lectin-like"/>
    <property type="match status" value="1"/>
</dbReference>
<dbReference type="InterPro" id="IPR050801">
    <property type="entry name" value="Ca-Dep_Lectins_ImmuneDev"/>
</dbReference>
<dbReference type="PROSITE" id="PS50041">
    <property type="entry name" value="C_TYPE_LECTIN_2"/>
    <property type="match status" value="1"/>
</dbReference>
<sequence>MHTLPNSSQILMPVATLLGVRGKPEKSGRVFFTLSDSPLNKVFFTLSDSPLNKVFFTLSDSPLNKVFFTLSDSPLNKVFFTLSDSPLNKVFFTLSDSPLNKVFFTLSDFWFATNCYSFMFDEVTSMCTPGGKLSPLQPGPTLQEGDLYVLPRDDAYEGFSLHTFNLTTVNMAYFYVPLTYLQALEACHCMNSMLYAPKTLDKLELIADLAYTTQHNIWVGLDDLVTEGQFIWSEDGQPFDTSLNSIFFYDDQPDNYLGDEDCISLRYNAHRLNDANCNRPYFFSCEQRT</sequence>
<dbReference type="VEuPathDB" id="VectorBase:BGLB038986"/>